<organism evidence="2 3">
    <name type="scientific">Nootka lupine vein clearing virus</name>
    <dbReference type="NCBI Taxonomy" id="283876"/>
    <lineage>
        <taxon>Viruses</taxon>
        <taxon>Riboviria</taxon>
        <taxon>Orthornavirae</taxon>
        <taxon>Kitrinoviricota</taxon>
        <taxon>Tolucaviricetes</taxon>
        <taxon>Tolivirales</taxon>
        <taxon>Tombusviridae</taxon>
        <taxon>Procedovirinae</taxon>
        <taxon>Alphacarmovirus</taxon>
        <taxon>Alphacarmovirus lupini</taxon>
    </lineage>
</organism>
<accession>A2TJT1</accession>
<reference evidence="2 3" key="1">
    <citation type="journal article" date="2007" name="Virus Genes">
        <title>Complete nucleotide sequence of Nootka lupine vein-clearing virus.</title>
        <authorList>
            <person name="Robertson N.L."/>
            <person name="Cote F."/>
            <person name="Pare C."/>
            <person name="Leblanc E."/>
            <person name="Bergeron M.G."/>
            <person name="Leclerc D."/>
        </authorList>
    </citation>
    <scope>NUCLEOTIDE SEQUENCE [LARGE SCALE GENOMIC DNA]</scope>
    <source>
        <strain evidence="2">Alaska</strain>
    </source>
</reference>
<evidence type="ECO:0000256" key="1">
    <source>
        <dbReference type="SAM" id="Phobius"/>
    </source>
</evidence>
<name>A2TJT1_9TOMB</name>
<evidence type="ECO:0000313" key="3">
    <source>
        <dbReference type="Proteomes" id="UP000204473"/>
    </source>
</evidence>
<sequence>MRLWIKMHLRVIVGVVTFLLLTRWKFAIRSFSISEILPPLITLNQIITLSFLILFVNCLCRGGDTIFLDPLHR</sequence>
<keyword evidence="1" id="KW-1133">Transmembrane helix</keyword>
<keyword evidence="1" id="KW-0812">Transmembrane</keyword>
<protein>
    <submittedName>
        <fullName evidence="2">MP2</fullName>
    </submittedName>
</protein>
<dbReference type="RefSeq" id="YP_001039886.1">
    <property type="nucleotide sequence ID" value="NC_009017.1"/>
</dbReference>
<dbReference type="Proteomes" id="UP000204473">
    <property type="component" value="Segment"/>
</dbReference>
<proteinExistence type="predicted"/>
<keyword evidence="1" id="KW-0472">Membrane</keyword>
<dbReference type="KEGG" id="vg:5076433"/>
<feature type="transmembrane region" description="Helical" evidence="1">
    <location>
        <begin position="37"/>
        <end position="60"/>
    </location>
</feature>
<evidence type="ECO:0000313" key="2">
    <source>
        <dbReference type="EMBL" id="ABM92362.1"/>
    </source>
</evidence>
<dbReference type="EMBL" id="EF207438">
    <property type="protein sequence ID" value="ABM92362.1"/>
    <property type="molecule type" value="Genomic_RNA"/>
</dbReference>
<dbReference type="GeneID" id="5076433"/>
<keyword evidence="3" id="KW-1185">Reference proteome</keyword>